<evidence type="ECO:0000313" key="3">
    <source>
        <dbReference type="Proteomes" id="UP000663853"/>
    </source>
</evidence>
<sequence length="463" mass="51627">MNWMEICKLNAKDAFIDMVKCSKSSEEFLSIAGRRRKRTILHRRIMSVSGHGIHKFFYLLLFRRISPVETKGYALARNSFAVLAMGALIFRAITALVQAQDKISTRFSSRECGMFPDASKIQIFVQFGSTASKGSDQNIGVEVLVESNKTIVACKQEITFTKYPQYSPFSLRLYTCTPRSAESWPPEPRIYHITTHSTDGSDLSLDYMPLVWLVEKGGNLNGTAAGGAGPYYTVPWKLNPGYHTEAEARLISRGFITSSMWRDLVLNSSPEYTYISLYPIDVSATQPLQNATTATARIHATLKPGIKYLQDKTAFNAINSGDTNNVYASTGPGDYYWSCDFVEDYRSGTVLDILGSVGGLFAILQTLHVLLFGRPLFWGLMGTKSLNPFGLLSSFGSDGFKHRLYETYGREPTKDNPDWIQTAAFLRDFVIDFGPLEARPNQDQESMQAIPVANRTGTTDSRA</sequence>
<name>A0A8H3BZ72_9AGAM</name>
<comment type="caution">
    <text evidence="2">The sequence shown here is derived from an EMBL/GenBank/DDBJ whole genome shotgun (WGS) entry which is preliminary data.</text>
</comment>
<protein>
    <submittedName>
        <fullName evidence="2">Uncharacterized protein</fullName>
    </submittedName>
</protein>
<reference evidence="2" key="1">
    <citation type="submission" date="2021-01" db="EMBL/GenBank/DDBJ databases">
        <authorList>
            <person name="Kaushik A."/>
        </authorList>
    </citation>
    <scope>NUCLEOTIDE SEQUENCE</scope>
    <source>
        <strain evidence="2">AG6-10EEA</strain>
    </source>
</reference>
<evidence type="ECO:0000256" key="1">
    <source>
        <dbReference type="SAM" id="MobiDB-lite"/>
    </source>
</evidence>
<organism evidence="2 3">
    <name type="scientific">Rhizoctonia solani</name>
    <dbReference type="NCBI Taxonomy" id="456999"/>
    <lineage>
        <taxon>Eukaryota</taxon>
        <taxon>Fungi</taxon>
        <taxon>Dikarya</taxon>
        <taxon>Basidiomycota</taxon>
        <taxon>Agaricomycotina</taxon>
        <taxon>Agaricomycetes</taxon>
        <taxon>Cantharellales</taxon>
        <taxon>Ceratobasidiaceae</taxon>
        <taxon>Rhizoctonia</taxon>
    </lineage>
</organism>
<gene>
    <name evidence="2" type="ORF">RDB_LOCUS71225</name>
</gene>
<dbReference type="Proteomes" id="UP000663853">
    <property type="component" value="Unassembled WGS sequence"/>
</dbReference>
<dbReference type="EMBL" id="CAJMXA010001709">
    <property type="protein sequence ID" value="CAE6468180.1"/>
    <property type="molecule type" value="Genomic_DNA"/>
</dbReference>
<proteinExistence type="predicted"/>
<feature type="region of interest" description="Disordered" evidence="1">
    <location>
        <begin position="440"/>
        <end position="463"/>
    </location>
</feature>
<accession>A0A8H3BZ72</accession>
<dbReference type="AlphaFoldDB" id="A0A8H3BZ72"/>
<evidence type="ECO:0000313" key="2">
    <source>
        <dbReference type="EMBL" id="CAE6468180.1"/>
    </source>
</evidence>